<dbReference type="SUPFAM" id="SSF55681">
    <property type="entry name" value="Class II aaRS and biotin synthetases"/>
    <property type="match status" value="1"/>
</dbReference>
<dbReference type="InterPro" id="IPR006195">
    <property type="entry name" value="aa-tRNA-synth_II"/>
</dbReference>
<dbReference type="InterPro" id="IPR045864">
    <property type="entry name" value="aa-tRNA-synth_II/BPL/LPL"/>
</dbReference>
<dbReference type="Gene3D" id="2.40.50.140">
    <property type="entry name" value="Nucleic acid-binding proteins"/>
    <property type="match status" value="1"/>
</dbReference>
<dbReference type="EMBL" id="QDKL01000003">
    <property type="protein sequence ID" value="RZF20718.1"/>
    <property type="molecule type" value="Genomic_DNA"/>
</dbReference>
<keyword evidence="7" id="KW-0963">Cytoplasm</keyword>
<evidence type="ECO:0000259" key="8">
    <source>
        <dbReference type="PROSITE" id="PS50862"/>
    </source>
</evidence>
<keyword evidence="2 7" id="KW-0436">Ligase</keyword>
<dbReference type="CDD" id="cd04318">
    <property type="entry name" value="EcAsnRS_like_N"/>
    <property type="match status" value="1"/>
</dbReference>
<proteinExistence type="inferred from homology"/>
<dbReference type="InterPro" id="IPR004365">
    <property type="entry name" value="NA-bd_OB_tRNA"/>
</dbReference>
<dbReference type="EC" id="6.1.1.22" evidence="7"/>
<dbReference type="PRINTS" id="PR01042">
    <property type="entry name" value="TRNASYNTHASP"/>
</dbReference>
<evidence type="ECO:0000256" key="1">
    <source>
        <dbReference type="ARBA" id="ARBA00008226"/>
    </source>
</evidence>
<dbReference type="PANTHER" id="PTHR22594">
    <property type="entry name" value="ASPARTYL/LYSYL-TRNA SYNTHETASE"/>
    <property type="match status" value="1"/>
</dbReference>
<evidence type="ECO:0000256" key="2">
    <source>
        <dbReference type="ARBA" id="ARBA00022598"/>
    </source>
</evidence>
<keyword evidence="6 7" id="KW-0030">Aminoacyl-tRNA synthetase</keyword>
<dbReference type="RefSeq" id="WP_115362819.1">
    <property type="nucleotide sequence ID" value="NZ_QDKL01000003.1"/>
</dbReference>
<keyword evidence="10" id="KW-1185">Reference proteome</keyword>
<reference evidence="10" key="1">
    <citation type="journal article" date="2019" name="Int. J. Syst. Evol. Microbiol.">
        <title>Halobacteriovorax valvorus sp. nov., a novel prokaryotic predator isolated from coastal seawater of China.</title>
        <authorList>
            <person name="Chen M.-X."/>
        </authorList>
    </citation>
    <scope>NUCLEOTIDE SEQUENCE [LARGE SCALE GENOMIC DNA]</scope>
    <source>
        <strain evidence="10">BL9</strain>
    </source>
</reference>
<evidence type="ECO:0000256" key="6">
    <source>
        <dbReference type="ARBA" id="ARBA00023146"/>
    </source>
</evidence>
<dbReference type="NCBIfam" id="TIGR00457">
    <property type="entry name" value="asnS"/>
    <property type="match status" value="1"/>
</dbReference>
<organism evidence="9 10">
    <name type="scientific">Halobacteriovorax vibrionivorans</name>
    <dbReference type="NCBI Taxonomy" id="2152716"/>
    <lineage>
        <taxon>Bacteria</taxon>
        <taxon>Pseudomonadati</taxon>
        <taxon>Bdellovibrionota</taxon>
        <taxon>Bacteriovoracia</taxon>
        <taxon>Bacteriovoracales</taxon>
        <taxon>Halobacteriovoraceae</taxon>
        <taxon>Halobacteriovorax</taxon>
    </lineage>
</organism>
<evidence type="ECO:0000256" key="5">
    <source>
        <dbReference type="ARBA" id="ARBA00022917"/>
    </source>
</evidence>
<comment type="similarity">
    <text evidence="1 7">Belongs to the class-II aminoacyl-tRNA synthetase family.</text>
</comment>
<keyword evidence="4 7" id="KW-0067">ATP-binding</keyword>
<dbReference type="InterPro" id="IPR002312">
    <property type="entry name" value="Asp/Asn-tRNA-synth_IIb"/>
</dbReference>
<evidence type="ECO:0000256" key="4">
    <source>
        <dbReference type="ARBA" id="ARBA00022840"/>
    </source>
</evidence>
<comment type="caution">
    <text evidence="9">The sequence shown here is derived from an EMBL/GenBank/DDBJ whole genome shotgun (WGS) entry which is preliminary data.</text>
</comment>
<protein>
    <recommendedName>
        <fullName evidence="7">Asparagine--tRNA ligase</fullName>
        <ecNumber evidence="7">6.1.1.22</ecNumber>
    </recommendedName>
    <alternativeName>
        <fullName evidence="7">Asparaginyl-tRNA synthetase</fullName>
        <shortName evidence="7">AsnRS</shortName>
    </alternativeName>
</protein>
<dbReference type="InterPro" id="IPR004522">
    <property type="entry name" value="Asn-tRNA-ligase"/>
</dbReference>
<comment type="subunit">
    <text evidence="7">Homodimer.</text>
</comment>
<evidence type="ECO:0000256" key="7">
    <source>
        <dbReference type="HAMAP-Rule" id="MF_00534"/>
    </source>
</evidence>
<dbReference type="PANTHER" id="PTHR22594:SF34">
    <property type="entry name" value="ASPARAGINE--TRNA LIGASE, MITOCHONDRIAL-RELATED"/>
    <property type="match status" value="1"/>
</dbReference>
<keyword evidence="5 7" id="KW-0648">Protein biosynthesis</keyword>
<name>A0ABY0IF54_9BACT</name>
<evidence type="ECO:0000313" key="9">
    <source>
        <dbReference type="EMBL" id="RZF20718.1"/>
    </source>
</evidence>
<feature type="domain" description="Aminoacyl-transfer RNA synthetases class-II family profile" evidence="8">
    <location>
        <begin position="138"/>
        <end position="462"/>
    </location>
</feature>
<dbReference type="Pfam" id="PF00152">
    <property type="entry name" value="tRNA-synt_2"/>
    <property type="match status" value="1"/>
</dbReference>
<dbReference type="GO" id="GO:0004816">
    <property type="term" value="F:asparagine-tRNA ligase activity"/>
    <property type="evidence" value="ECO:0007669"/>
    <property type="project" value="UniProtKB-EC"/>
</dbReference>
<evidence type="ECO:0000256" key="3">
    <source>
        <dbReference type="ARBA" id="ARBA00022741"/>
    </source>
</evidence>
<sequence>MTDLKRIELKKLFDRSSDFIGNEVVVKGWVRSVRKSKKFSFIVLNDGSSQDLLQIVADADIENYEALSTMLTGTCVSITGKVVESQGKNQTIEMQAVTGEIIGAVDESYPLQKKGTSLEHLRDIAHLRVRTNLFGAVFRVRHALAMATHNFFNEKGFFYLNSPIITAVDGEGAGEMFNVSTLDKQNPAKNDKGEVDFTKDYFGKDVSLCVTGQLEGECHALGLGKVYTFGPTFRSENSNTKRHLAEFWMIEPEVAFADLDDVADLAADYIKYMIDYAFTNCRKELEFLYKMPFTDVDASHFETLAAVRDGEFKKITYTEAIDILNASGQKFEFPTNWGDELQTEHEKYLTDVHFKSPVTVTDYPKTCKAFYMKQNDDGKTVRAMDVLVPGIGELIGGSQREEDLDKLTKRMDEMGMEKEGYWWYLELRKFGSAPHSGFGLGFERAIMYITGMSNIRDVIAFPRTPGNCDF</sequence>
<keyword evidence="3 7" id="KW-0547">Nucleotide-binding</keyword>
<dbReference type="InterPro" id="IPR004364">
    <property type="entry name" value="Aa-tRNA-synt_II"/>
</dbReference>
<comment type="subcellular location">
    <subcellularLocation>
        <location evidence="7">Cytoplasm</location>
    </subcellularLocation>
</comment>
<dbReference type="Proteomes" id="UP000443582">
    <property type="component" value="Unassembled WGS sequence"/>
</dbReference>
<accession>A0ABY0IF54</accession>
<evidence type="ECO:0000313" key="10">
    <source>
        <dbReference type="Proteomes" id="UP000443582"/>
    </source>
</evidence>
<dbReference type="NCBIfam" id="NF003037">
    <property type="entry name" value="PRK03932.1"/>
    <property type="match status" value="1"/>
</dbReference>
<dbReference type="SUPFAM" id="SSF50249">
    <property type="entry name" value="Nucleic acid-binding proteins"/>
    <property type="match status" value="1"/>
</dbReference>
<dbReference type="Pfam" id="PF01336">
    <property type="entry name" value="tRNA_anti-codon"/>
    <property type="match status" value="1"/>
</dbReference>
<dbReference type="PROSITE" id="PS50862">
    <property type="entry name" value="AA_TRNA_LIGASE_II"/>
    <property type="match status" value="1"/>
</dbReference>
<gene>
    <name evidence="7" type="primary">asnS</name>
    <name evidence="9" type="ORF">DAY19_12085</name>
</gene>
<dbReference type="HAMAP" id="MF_00534">
    <property type="entry name" value="Asn_tRNA_synth"/>
    <property type="match status" value="1"/>
</dbReference>
<dbReference type="InterPro" id="IPR012340">
    <property type="entry name" value="NA-bd_OB-fold"/>
</dbReference>
<comment type="catalytic activity">
    <reaction evidence="7">
        <text>tRNA(Asn) + L-asparagine + ATP = L-asparaginyl-tRNA(Asn) + AMP + diphosphate + H(+)</text>
        <dbReference type="Rhea" id="RHEA:11180"/>
        <dbReference type="Rhea" id="RHEA-COMP:9659"/>
        <dbReference type="Rhea" id="RHEA-COMP:9674"/>
        <dbReference type="ChEBI" id="CHEBI:15378"/>
        <dbReference type="ChEBI" id="CHEBI:30616"/>
        <dbReference type="ChEBI" id="CHEBI:33019"/>
        <dbReference type="ChEBI" id="CHEBI:58048"/>
        <dbReference type="ChEBI" id="CHEBI:78442"/>
        <dbReference type="ChEBI" id="CHEBI:78515"/>
        <dbReference type="ChEBI" id="CHEBI:456215"/>
        <dbReference type="EC" id="6.1.1.22"/>
    </reaction>
</comment>
<dbReference type="Gene3D" id="3.30.930.10">
    <property type="entry name" value="Bira Bifunctional Protein, Domain 2"/>
    <property type="match status" value="1"/>
</dbReference>
<dbReference type="CDD" id="cd00776">
    <property type="entry name" value="AsxRS_core"/>
    <property type="match status" value="1"/>
</dbReference>